<dbReference type="RefSeq" id="WP_013048119.1">
    <property type="nucleotide sequence ID" value="NC_014011.1"/>
</dbReference>
<gene>
    <name evidence="2" type="ordered locus">Amico_0720</name>
</gene>
<dbReference type="eggNOG" id="COG2358">
    <property type="taxonomic scope" value="Bacteria"/>
</dbReference>
<name>D5EE71_AMICL</name>
<dbReference type="STRING" id="572547.Amico_0720"/>
<protein>
    <submittedName>
        <fullName evidence="2">TRAP transporter solute receptor, TAXI family</fullName>
    </submittedName>
</protein>
<dbReference type="Gene3D" id="3.40.190.10">
    <property type="entry name" value="Periplasmic binding protein-like II"/>
    <property type="match status" value="2"/>
</dbReference>
<dbReference type="SUPFAM" id="SSF53850">
    <property type="entry name" value="Periplasmic binding protein-like II"/>
    <property type="match status" value="1"/>
</dbReference>
<dbReference type="NCBIfam" id="TIGR02122">
    <property type="entry name" value="TRAP_TAXI"/>
    <property type="match status" value="1"/>
</dbReference>
<dbReference type="KEGG" id="aco:Amico_0720"/>
<feature type="signal peptide" evidence="1">
    <location>
        <begin position="1"/>
        <end position="22"/>
    </location>
</feature>
<accession>D5EE71</accession>
<dbReference type="AlphaFoldDB" id="D5EE71"/>
<dbReference type="PANTHER" id="PTHR42941:SF1">
    <property type="entry name" value="SLL1037 PROTEIN"/>
    <property type="match status" value="1"/>
</dbReference>
<dbReference type="CDD" id="cd13567">
    <property type="entry name" value="PBP2_TtGluBP"/>
    <property type="match status" value="1"/>
</dbReference>
<evidence type="ECO:0000313" key="2">
    <source>
        <dbReference type="EMBL" id="ADE56853.1"/>
    </source>
</evidence>
<dbReference type="Pfam" id="PF16868">
    <property type="entry name" value="NMT1_3"/>
    <property type="match status" value="1"/>
</dbReference>
<keyword evidence="1" id="KW-0732">Signal</keyword>
<dbReference type="InterPro" id="IPR011852">
    <property type="entry name" value="TRAP_TAXI"/>
</dbReference>
<keyword evidence="2" id="KW-0675">Receptor</keyword>
<feature type="chain" id="PRO_5003070618" evidence="1">
    <location>
        <begin position="23"/>
        <end position="321"/>
    </location>
</feature>
<evidence type="ECO:0000313" key="3">
    <source>
        <dbReference type="Proteomes" id="UP000002366"/>
    </source>
</evidence>
<dbReference type="Proteomes" id="UP000002366">
    <property type="component" value="Chromosome"/>
</dbReference>
<sequence length="321" mass="34651">MMRKTTVAVAVLCLLFAVFAGAASAKTFISIATGGTGGTYYPLGGGIADILTRHLEDVQVTSETGNASVANINLLGTHQIEMAFAQNDIAYWAAKGTGPFRKGAYDNIRVVASLYPEHVHCITLKGSGVKDIMDIKGRRVSVGAPGSGVQGDVDAILKVAGIKYGDMQTDFLDFNNTTQRFKDGQLDVGFVVAGYPTSSIMDLATMHDVDLVEFNEEFLSKLVKEYSYFVRSVIPAGTYQGVDHDVTTPAVMALLICDADLPADLVYRMTKALWDNIEELRPIHAKAQLITLETALDGVSVPLHDGAAQFYKEKGMKIPEF</sequence>
<proteinExistence type="predicted"/>
<keyword evidence="3" id="KW-1185">Reference proteome</keyword>
<dbReference type="EMBL" id="CP001997">
    <property type="protein sequence ID" value="ADE56853.1"/>
    <property type="molecule type" value="Genomic_DNA"/>
</dbReference>
<dbReference type="HOGENOM" id="CLU_033215_4_1_0"/>
<organism evidence="2 3">
    <name type="scientific">Aminobacterium colombiense (strain DSM 12261 / ALA-1)</name>
    <dbReference type="NCBI Taxonomy" id="572547"/>
    <lineage>
        <taxon>Bacteria</taxon>
        <taxon>Thermotogati</taxon>
        <taxon>Synergistota</taxon>
        <taxon>Synergistia</taxon>
        <taxon>Synergistales</taxon>
        <taxon>Aminobacteriaceae</taxon>
        <taxon>Aminobacterium</taxon>
    </lineage>
</organism>
<dbReference type="PANTHER" id="PTHR42941">
    <property type="entry name" value="SLL1037 PROTEIN"/>
    <property type="match status" value="1"/>
</dbReference>
<reference evidence="2 3" key="1">
    <citation type="journal article" date="2010" name="Stand. Genomic Sci.">
        <title>Complete genome sequence of Aminobacterium colombiense type strain (ALA-1).</title>
        <authorList>
            <person name="Chertkov O."/>
            <person name="Sikorski J."/>
            <person name="Brambilla E."/>
            <person name="Lapidus A."/>
            <person name="Copeland A."/>
            <person name="Glavina Del Rio T."/>
            <person name="Nolan M."/>
            <person name="Lucas S."/>
            <person name="Tice H."/>
            <person name="Cheng J.F."/>
            <person name="Han C."/>
            <person name="Detter J.C."/>
            <person name="Bruce D."/>
            <person name="Tapia R."/>
            <person name="Goodwin L."/>
            <person name="Pitluck S."/>
            <person name="Liolios K."/>
            <person name="Ivanova N."/>
            <person name="Mavromatis K."/>
            <person name="Ovchinnikova G."/>
            <person name="Pati A."/>
            <person name="Chen A."/>
            <person name="Palaniappan K."/>
            <person name="Land M."/>
            <person name="Hauser L."/>
            <person name="Chang Y.J."/>
            <person name="Jeffries C.D."/>
            <person name="Spring S."/>
            <person name="Rohde M."/>
            <person name="Goker M."/>
            <person name="Bristow J."/>
            <person name="Eisen J.A."/>
            <person name="Markowitz V."/>
            <person name="Hugenholtz P."/>
            <person name="Kyrpides N.C."/>
            <person name="Klenk H.P."/>
        </authorList>
    </citation>
    <scope>NUCLEOTIDE SEQUENCE [LARGE SCALE GENOMIC DNA]</scope>
    <source>
        <strain evidence="3">DSM 12261 / ALA-1</strain>
    </source>
</reference>
<evidence type="ECO:0000256" key="1">
    <source>
        <dbReference type="SAM" id="SignalP"/>
    </source>
</evidence>